<dbReference type="AlphaFoldDB" id="A0AAN7Y673"/>
<evidence type="ECO:0000313" key="1">
    <source>
        <dbReference type="EMBL" id="KAK5084654.1"/>
    </source>
</evidence>
<protein>
    <recommendedName>
        <fullName evidence="3">Phosphatidylinositol diacylglycerol-lyase</fullName>
    </recommendedName>
</protein>
<dbReference type="SUPFAM" id="SSF51695">
    <property type="entry name" value="PLC-like phosphodiesterases"/>
    <property type="match status" value="1"/>
</dbReference>
<dbReference type="InterPro" id="IPR017946">
    <property type="entry name" value="PLC-like_Pdiesterase_TIM-brl"/>
</dbReference>
<dbReference type="Pfam" id="PF26146">
    <property type="entry name" value="PI-PLC_X"/>
    <property type="match status" value="1"/>
</dbReference>
<name>A0AAN7Y673_9EURO</name>
<comment type="caution">
    <text evidence="1">The sequence shown here is derived from an EMBL/GenBank/DDBJ whole genome shotgun (WGS) entry which is preliminary data.</text>
</comment>
<evidence type="ECO:0008006" key="3">
    <source>
        <dbReference type="Google" id="ProtNLM"/>
    </source>
</evidence>
<dbReference type="GO" id="GO:0006629">
    <property type="term" value="P:lipid metabolic process"/>
    <property type="evidence" value="ECO:0007669"/>
    <property type="project" value="InterPro"/>
</dbReference>
<evidence type="ECO:0000313" key="2">
    <source>
        <dbReference type="Proteomes" id="UP001309876"/>
    </source>
</evidence>
<keyword evidence="2" id="KW-1185">Reference proteome</keyword>
<dbReference type="GO" id="GO:0008081">
    <property type="term" value="F:phosphoric diester hydrolase activity"/>
    <property type="evidence" value="ECO:0007669"/>
    <property type="project" value="InterPro"/>
</dbReference>
<dbReference type="Gene3D" id="3.20.20.190">
    <property type="entry name" value="Phosphatidylinositol (PI) phosphodiesterase"/>
    <property type="match status" value="1"/>
</dbReference>
<sequence>MQTQGDSGISVNNGGIARSEAKRVVVLKTAENLQREPSSFASSSKIWNSGWPIYGSGSTETISYSSPAVLEYDDWMHIVVQGTDSELYWATGTPSGFGVQTLAFPTSGASKPQGCAALAAVYQPGVRSSTGGVERWNLHMIYQGAQEFYHSRLHEVPISDGHNIIGGLKTTWTTPVPFSATAGQVIGTQNQPSLISSGGKLFCAFLGWGSNDVYFCVWTPGTNASQLGSWSKPIPTGVKSSQGPALYMKTGQIHMVTMDPQTENNLTDVTLQYSSSAGTFSVANTSLLNLHANSCTALNNAGTVFLAFRNSQDNNLWFCELSENAPITINYAMMVDTMSAVRPALVIDNGVLSCIYTSPTNAVTWSQATAYQTQTAGWMSLIHDSVYWTELSIPGTHDSGARFGPIVLADQWQAQDMDISQQLYAGIRYFDIRLADYGGILTVYHGDPAGIGYGQGPFTDVITAFNNFLALHPQEVVLCQIKQEDSTDYPTFLQLVQSVARSQSNWVFNSQPQQMENLRGKVQVLYRGSTTVTSRLGIDLSAWPDNSQGDTWASNLPPFNIWLEDYYSVQGFSASTMFQNKWNSIQSMLDRARAMPTNPMDLNYILNQLTLFLTYTSFAGQPSIDPEDAALGIPAMPGQAIPLKGMNTRLKEYLTQQVPGSARLGVILMDFPDAGSTPDLIQTIIQKNNFSMTS</sequence>
<dbReference type="EMBL" id="JAVRRJ010000005">
    <property type="protein sequence ID" value="KAK5084654.1"/>
    <property type="molecule type" value="Genomic_DNA"/>
</dbReference>
<organism evidence="1 2">
    <name type="scientific">Lithohypha guttulata</name>
    <dbReference type="NCBI Taxonomy" id="1690604"/>
    <lineage>
        <taxon>Eukaryota</taxon>
        <taxon>Fungi</taxon>
        <taxon>Dikarya</taxon>
        <taxon>Ascomycota</taxon>
        <taxon>Pezizomycotina</taxon>
        <taxon>Eurotiomycetes</taxon>
        <taxon>Chaetothyriomycetidae</taxon>
        <taxon>Chaetothyriales</taxon>
        <taxon>Trichomeriaceae</taxon>
        <taxon>Lithohypha</taxon>
    </lineage>
</organism>
<dbReference type="PROSITE" id="PS50007">
    <property type="entry name" value="PIPLC_X_DOMAIN"/>
    <property type="match status" value="1"/>
</dbReference>
<dbReference type="PANTHER" id="PTHR13593:SF113">
    <property type="entry name" value="SI:DKEY-266F7.9"/>
    <property type="match status" value="1"/>
</dbReference>
<reference evidence="1 2" key="1">
    <citation type="submission" date="2023-08" db="EMBL/GenBank/DDBJ databases">
        <title>Black Yeasts Isolated from many extreme environments.</title>
        <authorList>
            <person name="Coleine C."/>
            <person name="Stajich J.E."/>
            <person name="Selbmann L."/>
        </authorList>
    </citation>
    <scope>NUCLEOTIDE SEQUENCE [LARGE SCALE GENOMIC DNA]</scope>
    <source>
        <strain evidence="1 2">CCFEE 5910</strain>
    </source>
</reference>
<dbReference type="Proteomes" id="UP001309876">
    <property type="component" value="Unassembled WGS sequence"/>
</dbReference>
<dbReference type="InterPro" id="IPR051057">
    <property type="entry name" value="PI-PLC_domain"/>
</dbReference>
<proteinExistence type="predicted"/>
<gene>
    <name evidence="1" type="ORF">LTR05_005732</name>
</gene>
<dbReference type="PANTHER" id="PTHR13593">
    <property type="match status" value="1"/>
</dbReference>
<accession>A0AAN7Y673</accession>